<dbReference type="EC" id="2.7.13.3" evidence="2"/>
<evidence type="ECO:0000256" key="5">
    <source>
        <dbReference type="ARBA" id="ARBA00022777"/>
    </source>
</evidence>
<keyword evidence="5" id="KW-0418">Kinase</keyword>
<dbReference type="Proteomes" id="UP000215244">
    <property type="component" value="Chromosome"/>
</dbReference>
<evidence type="ECO:0000259" key="9">
    <source>
        <dbReference type="PROSITE" id="PS50109"/>
    </source>
</evidence>
<dbReference type="SMART" id="SM00028">
    <property type="entry name" value="TPR"/>
    <property type="match status" value="5"/>
</dbReference>
<dbReference type="PROSITE" id="PS50109">
    <property type="entry name" value="HIS_KIN"/>
    <property type="match status" value="1"/>
</dbReference>
<keyword evidence="8" id="KW-0812">Transmembrane</keyword>
<dbReference type="Gene3D" id="1.25.40.10">
    <property type="entry name" value="Tetratricopeptide repeat domain"/>
    <property type="match status" value="2"/>
</dbReference>
<evidence type="ECO:0000256" key="4">
    <source>
        <dbReference type="ARBA" id="ARBA00022679"/>
    </source>
</evidence>
<evidence type="ECO:0000256" key="1">
    <source>
        <dbReference type="ARBA" id="ARBA00000085"/>
    </source>
</evidence>
<dbReference type="InterPro" id="IPR050736">
    <property type="entry name" value="Sensor_HK_Regulatory"/>
</dbReference>
<dbReference type="PANTHER" id="PTHR43711">
    <property type="entry name" value="TWO-COMPONENT HISTIDINE KINASE"/>
    <property type="match status" value="1"/>
</dbReference>
<evidence type="ECO:0000313" key="10">
    <source>
        <dbReference type="EMBL" id="ASV32293.1"/>
    </source>
</evidence>
<dbReference type="InterPro" id="IPR036097">
    <property type="entry name" value="HisK_dim/P_sf"/>
</dbReference>
<dbReference type="InterPro" id="IPR036890">
    <property type="entry name" value="HATPase_C_sf"/>
</dbReference>
<protein>
    <recommendedName>
        <fullName evidence="2">histidine kinase</fullName>
        <ecNumber evidence="2">2.7.13.3</ecNumber>
    </recommendedName>
</protein>
<dbReference type="CDD" id="cd00075">
    <property type="entry name" value="HATPase"/>
    <property type="match status" value="1"/>
</dbReference>
<gene>
    <name evidence="10" type="ORF">CJ263_19845</name>
</gene>
<name>A0A223VA86_9FLAO</name>
<dbReference type="InterPro" id="IPR003594">
    <property type="entry name" value="HATPase_dom"/>
</dbReference>
<evidence type="ECO:0000256" key="6">
    <source>
        <dbReference type="ARBA" id="ARBA00023012"/>
    </source>
</evidence>
<dbReference type="InterPro" id="IPR005467">
    <property type="entry name" value="His_kinase_dom"/>
</dbReference>
<dbReference type="InterPro" id="IPR019734">
    <property type="entry name" value="TPR_rpt"/>
</dbReference>
<dbReference type="PROSITE" id="PS50005">
    <property type="entry name" value="TPR"/>
    <property type="match status" value="2"/>
</dbReference>
<dbReference type="CDD" id="cd00082">
    <property type="entry name" value="HisKA"/>
    <property type="match status" value="1"/>
</dbReference>
<sequence>MKIFFLFAYILLSILSFQAILTKYPNNSVRSDQVMRDTVHILELNRKAEELRYKKSDSIRILALKALELSSEIDYEKGIFYSTYNLASHELYQGNTAKSLEYNLKAIKNPNLKLYPSIAIKIYNDIAQAHFIKAEHPKAYENFLMAKYLAEDTQNKTEIIRINSNLGTMFLLIGDYEESMAYYDKAREFIDEDTPNHIHGLILSNLGYLNMKKKALDIALDYLNQGSILAQKTDYSTIKAFNYLTLGEVYRLSEQYDNALEFYKKASTEYLENGDKKGTADLYFGLAMVHMELKEFTLAKEYAHKSLNLYSSFNLKTGLEKCSRLLYQIAKSENDINTSLVYLERAEAYSDSISKEQNRTNIAMLKAKLAFEEERKKLDQKNLTTINQQRNYISWSMCILVIAVSIIIIIYRSNKKRKQLNAVLADKTRNLLENERILNETNETKDKLFSIVGHDLRGPIISLKGLLEVSLKDINGESQFKRFGPKLHKDLEHIHFTLDNLLNWGQTQMQGASVNPVKIIVKKELEEIIGLFEENIKNKNINLLSSLDKSLCVMADLNHFRIIFRNLISNAIKFTHENGTIHIKGEITDNHTIIKVIDNGVGMSKVNINKIWDNKEHLSTFGTQSEKGTGLGLMLCKEMVEKNNGNIQLESEIDVGTSFFISLSKCP</sequence>
<dbReference type="AlphaFoldDB" id="A0A223VA86"/>
<feature type="transmembrane region" description="Helical" evidence="8">
    <location>
        <begin position="392"/>
        <end position="411"/>
    </location>
</feature>
<dbReference type="OrthoDB" id="9810447at2"/>
<dbReference type="GO" id="GO:0000155">
    <property type="term" value="F:phosphorelay sensor kinase activity"/>
    <property type="evidence" value="ECO:0007669"/>
    <property type="project" value="InterPro"/>
</dbReference>
<keyword evidence="11" id="KW-1185">Reference proteome</keyword>
<reference evidence="10 11" key="1">
    <citation type="submission" date="2017-08" db="EMBL/GenBank/DDBJ databases">
        <title>The complete genome sequence of Maribacter sp. B1, isolated from deep-sea sediment.</title>
        <authorList>
            <person name="Wu Y.-H."/>
            <person name="Cheng H."/>
            <person name="Xu X.-W."/>
        </authorList>
    </citation>
    <scope>NUCLEOTIDE SEQUENCE [LARGE SCALE GENOMIC DNA]</scope>
    <source>
        <strain evidence="10 11">B1</strain>
    </source>
</reference>
<keyword evidence="8" id="KW-0472">Membrane</keyword>
<dbReference type="PRINTS" id="PR00344">
    <property type="entry name" value="BCTRLSENSOR"/>
</dbReference>
<dbReference type="SMART" id="SM00387">
    <property type="entry name" value="HATPase_c"/>
    <property type="match status" value="1"/>
</dbReference>
<dbReference type="InterPro" id="IPR003661">
    <property type="entry name" value="HisK_dim/P_dom"/>
</dbReference>
<evidence type="ECO:0000256" key="7">
    <source>
        <dbReference type="PROSITE-ProRule" id="PRU00339"/>
    </source>
</evidence>
<dbReference type="InterPro" id="IPR011990">
    <property type="entry name" value="TPR-like_helical_dom_sf"/>
</dbReference>
<dbReference type="Gene3D" id="3.30.565.10">
    <property type="entry name" value="Histidine kinase-like ATPase, C-terminal domain"/>
    <property type="match status" value="1"/>
</dbReference>
<keyword evidence="7" id="KW-0802">TPR repeat</keyword>
<dbReference type="RefSeq" id="WP_094998849.1">
    <property type="nucleotide sequence ID" value="NZ_BMJL01000011.1"/>
</dbReference>
<evidence type="ECO:0000256" key="3">
    <source>
        <dbReference type="ARBA" id="ARBA00022553"/>
    </source>
</evidence>
<accession>A0A223VA86</accession>
<dbReference type="EMBL" id="CP022957">
    <property type="protein sequence ID" value="ASV32293.1"/>
    <property type="molecule type" value="Genomic_DNA"/>
</dbReference>
<proteinExistence type="predicted"/>
<dbReference type="Gene3D" id="1.10.287.130">
    <property type="match status" value="1"/>
</dbReference>
<feature type="repeat" description="TPR" evidence="7">
    <location>
        <begin position="160"/>
        <end position="193"/>
    </location>
</feature>
<feature type="domain" description="Histidine kinase" evidence="9">
    <location>
        <begin position="451"/>
        <end position="667"/>
    </location>
</feature>
<keyword evidence="4" id="KW-0808">Transferase</keyword>
<dbReference type="InterPro" id="IPR004358">
    <property type="entry name" value="Sig_transdc_His_kin-like_C"/>
</dbReference>
<organism evidence="10 11">
    <name type="scientific">Maribacter cobaltidurans</name>
    <dbReference type="NCBI Taxonomy" id="1178778"/>
    <lineage>
        <taxon>Bacteria</taxon>
        <taxon>Pseudomonadati</taxon>
        <taxon>Bacteroidota</taxon>
        <taxon>Flavobacteriia</taxon>
        <taxon>Flavobacteriales</taxon>
        <taxon>Flavobacteriaceae</taxon>
        <taxon>Maribacter</taxon>
    </lineage>
</organism>
<evidence type="ECO:0000256" key="2">
    <source>
        <dbReference type="ARBA" id="ARBA00012438"/>
    </source>
</evidence>
<dbReference type="PANTHER" id="PTHR43711:SF31">
    <property type="entry name" value="HISTIDINE KINASE"/>
    <property type="match status" value="1"/>
</dbReference>
<keyword evidence="6" id="KW-0902">Two-component regulatory system</keyword>
<dbReference type="SUPFAM" id="SSF48452">
    <property type="entry name" value="TPR-like"/>
    <property type="match status" value="2"/>
</dbReference>
<comment type="catalytic activity">
    <reaction evidence="1">
        <text>ATP + protein L-histidine = ADP + protein N-phospho-L-histidine.</text>
        <dbReference type="EC" id="2.7.13.3"/>
    </reaction>
</comment>
<dbReference type="SUPFAM" id="SSF47384">
    <property type="entry name" value="Homodimeric domain of signal transducing histidine kinase"/>
    <property type="match status" value="1"/>
</dbReference>
<dbReference type="SUPFAM" id="SSF55874">
    <property type="entry name" value="ATPase domain of HSP90 chaperone/DNA topoisomerase II/histidine kinase"/>
    <property type="match status" value="1"/>
</dbReference>
<dbReference type="Pfam" id="PF02518">
    <property type="entry name" value="HATPase_c"/>
    <property type="match status" value="1"/>
</dbReference>
<evidence type="ECO:0000313" key="11">
    <source>
        <dbReference type="Proteomes" id="UP000215244"/>
    </source>
</evidence>
<feature type="repeat" description="TPR" evidence="7">
    <location>
        <begin position="240"/>
        <end position="273"/>
    </location>
</feature>
<keyword evidence="8" id="KW-1133">Transmembrane helix</keyword>
<dbReference type="KEGG" id="marb:CJ263_19845"/>
<keyword evidence="3" id="KW-0597">Phosphoprotein</keyword>
<evidence type="ECO:0000256" key="8">
    <source>
        <dbReference type="SAM" id="Phobius"/>
    </source>
</evidence>